<sequence>MKILDKYLLKTFLITFTTVFVILFFIFILQTVWLFISELAGKDLDLILVVKFLLFSMPRIIPLVLPLSVLLASIMTFGDLSENYEFAAMKSSGISLQRAMRVLIAFIFILSIVAFWFSNNVIPYAEYKFTNFRKNIAQAKPAMAIAEGQFNDVGFYNIKVNKKSGENGNILTGVTIHEKANNNGENKTVIKAKDGKLVSSEKSSILKLELNNGYYYQDVTPKKYEDRAKLPFIKGAFKKHIINIDLSELNKVDESKENINGTSAMLNVNELGYTLDSLNKSFKNEVLSFSENINQRVGISKTTRYFAKEKKKKSLPNNLLSLYSNREKLEIIKMASSNITSTVYSIESTQKDLKDKQRDINKHLTALYEKFVIAFACFLMFFIGAPLGAIIRKGGLGLPIVFAVLIFITFHFINTFGKRLSQEGGMSPFMGAWMSSIILSPLAILLTYRATNDNGLINFDALTTPIHNLFQKISKRFFPSQNP</sequence>
<gene>
    <name evidence="7" type="ORF">J3495_05135</name>
</gene>
<dbReference type="RefSeq" id="WP_210665501.1">
    <property type="nucleotide sequence ID" value="NZ_JAGFBV010000006.1"/>
</dbReference>
<organism evidence="7 8">
    <name type="scientific">Flavobacterium geliluteum</name>
    <dbReference type="NCBI Taxonomy" id="2816120"/>
    <lineage>
        <taxon>Bacteria</taxon>
        <taxon>Pseudomonadati</taxon>
        <taxon>Bacteroidota</taxon>
        <taxon>Flavobacteriia</taxon>
        <taxon>Flavobacteriales</taxon>
        <taxon>Flavobacteriaceae</taxon>
        <taxon>Flavobacterium</taxon>
    </lineage>
</organism>
<feature type="transmembrane region" description="Helical" evidence="6">
    <location>
        <begin position="99"/>
        <end position="117"/>
    </location>
</feature>
<evidence type="ECO:0000256" key="3">
    <source>
        <dbReference type="ARBA" id="ARBA00022692"/>
    </source>
</evidence>
<comment type="subcellular location">
    <subcellularLocation>
        <location evidence="1">Cell membrane</location>
        <topology evidence="1">Multi-pass membrane protein</topology>
    </subcellularLocation>
</comment>
<feature type="transmembrane region" description="Helical" evidence="6">
    <location>
        <begin position="12"/>
        <end position="36"/>
    </location>
</feature>
<keyword evidence="2" id="KW-1003">Cell membrane</keyword>
<dbReference type="Proteomes" id="UP000675047">
    <property type="component" value="Unassembled WGS sequence"/>
</dbReference>
<accession>A0A940X8K0</accession>
<dbReference type="GO" id="GO:0015920">
    <property type="term" value="P:lipopolysaccharide transport"/>
    <property type="evidence" value="ECO:0007669"/>
    <property type="project" value="TreeGrafter"/>
</dbReference>
<evidence type="ECO:0000256" key="1">
    <source>
        <dbReference type="ARBA" id="ARBA00004651"/>
    </source>
</evidence>
<dbReference type="AlphaFoldDB" id="A0A940X8K0"/>
<dbReference type="PANTHER" id="PTHR33529">
    <property type="entry name" value="SLR0882 PROTEIN-RELATED"/>
    <property type="match status" value="1"/>
</dbReference>
<feature type="transmembrane region" description="Helical" evidence="6">
    <location>
        <begin position="398"/>
        <end position="417"/>
    </location>
</feature>
<dbReference type="GO" id="GO:0043190">
    <property type="term" value="C:ATP-binding cassette (ABC) transporter complex"/>
    <property type="evidence" value="ECO:0007669"/>
    <property type="project" value="TreeGrafter"/>
</dbReference>
<dbReference type="InterPro" id="IPR005495">
    <property type="entry name" value="LptG/LptF_permease"/>
</dbReference>
<keyword evidence="3 6" id="KW-0812">Transmembrane</keyword>
<dbReference type="PANTHER" id="PTHR33529:SF6">
    <property type="entry name" value="YJGP_YJGQ FAMILY PERMEASE"/>
    <property type="match status" value="1"/>
</dbReference>
<proteinExistence type="predicted"/>
<protein>
    <submittedName>
        <fullName evidence="7">LptF/LptG family permease</fullName>
    </submittedName>
</protein>
<feature type="transmembrane region" description="Helical" evidence="6">
    <location>
        <begin position="56"/>
        <end position="78"/>
    </location>
</feature>
<evidence type="ECO:0000256" key="2">
    <source>
        <dbReference type="ARBA" id="ARBA00022475"/>
    </source>
</evidence>
<evidence type="ECO:0000313" key="8">
    <source>
        <dbReference type="Proteomes" id="UP000675047"/>
    </source>
</evidence>
<evidence type="ECO:0000313" key="7">
    <source>
        <dbReference type="EMBL" id="MBP4137462.1"/>
    </source>
</evidence>
<evidence type="ECO:0000256" key="4">
    <source>
        <dbReference type="ARBA" id="ARBA00022989"/>
    </source>
</evidence>
<keyword evidence="4 6" id="KW-1133">Transmembrane helix</keyword>
<name>A0A940X8K0_9FLAO</name>
<dbReference type="Pfam" id="PF03739">
    <property type="entry name" value="LptF_LptG"/>
    <property type="match status" value="1"/>
</dbReference>
<evidence type="ECO:0000256" key="5">
    <source>
        <dbReference type="ARBA" id="ARBA00023136"/>
    </source>
</evidence>
<keyword evidence="5 6" id="KW-0472">Membrane</keyword>
<reference evidence="7 8" key="1">
    <citation type="submission" date="2021-03" db="EMBL/GenBank/DDBJ databases">
        <title>Flavobacterium Flabelliformis Sp. Nov. And Flavobacterium Geliluteum Sp. Nov., Two Novel Multidrug Resistant Psychrophilic Species Isolated From Antarctica.</title>
        <authorList>
            <person name="Kralova S."/>
            <person name="Busse H.J."/>
            <person name="Bezdicek M."/>
            <person name="Nykrynova M."/>
            <person name="Kroupova E."/>
            <person name="Krsek D."/>
            <person name="Sedlacek I."/>
        </authorList>
    </citation>
    <scope>NUCLEOTIDE SEQUENCE [LARGE SCALE GENOMIC DNA]</scope>
    <source>
        <strain evidence="7 8">P7388</strain>
    </source>
</reference>
<feature type="transmembrane region" description="Helical" evidence="6">
    <location>
        <begin position="371"/>
        <end position="391"/>
    </location>
</feature>
<dbReference type="EMBL" id="JAGFBV010000006">
    <property type="protein sequence ID" value="MBP4137462.1"/>
    <property type="molecule type" value="Genomic_DNA"/>
</dbReference>
<feature type="transmembrane region" description="Helical" evidence="6">
    <location>
        <begin position="429"/>
        <end position="448"/>
    </location>
</feature>
<keyword evidence="8" id="KW-1185">Reference proteome</keyword>
<comment type="caution">
    <text evidence="7">The sequence shown here is derived from an EMBL/GenBank/DDBJ whole genome shotgun (WGS) entry which is preliminary data.</text>
</comment>
<evidence type="ECO:0000256" key="6">
    <source>
        <dbReference type="SAM" id="Phobius"/>
    </source>
</evidence>